<feature type="region of interest" description="Disordered" evidence="1">
    <location>
        <begin position="74"/>
        <end position="96"/>
    </location>
</feature>
<name>M5FPP5_DACPD</name>
<dbReference type="HOGENOM" id="CLU_2133432_0_0_1"/>
<dbReference type="Proteomes" id="UP000030653">
    <property type="component" value="Unassembled WGS sequence"/>
</dbReference>
<organism evidence="2 3">
    <name type="scientific">Dacryopinax primogenitus (strain DJM 731)</name>
    <name type="common">Brown rot fungus</name>
    <dbReference type="NCBI Taxonomy" id="1858805"/>
    <lineage>
        <taxon>Eukaryota</taxon>
        <taxon>Fungi</taxon>
        <taxon>Dikarya</taxon>
        <taxon>Basidiomycota</taxon>
        <taxon>Agaricomycotina</taxon>
        <taxon>Dacrymycetes</taxon>
        <taxon>Dacrymycetales</taxon>
        <taxon>Dacrymycetaceae</taxon>
        <taxon>Dacryopinax</taxon>
    </lineage>
</organism>
<proteinExistence type="predicted"/>
<evidence type="ECO:0000256" key="1">
    <source>
        <dbReference type="SAM" id="MobiDB-lite"/>
    </source>
</evidence>
<dbReference type="AlphaFoldDB" id="M5FPP5"/>
<accession>M5FPP5</accession>
<dbReference type="RefSeq" id="XP_040624116.1">
    <property type="nucleotide sequence ID" value="XM_040777025.1"/>
</dbReference>
<feature type="compositionally biased region" description="Basic and acidic residues" evidence="1">
    <location>
        <begin position="74"/>
        <end position="84"/>
    </location>
</feature>
<dbReference type="EMBL" id="JH795878">
    <property type="protein sequence ID" value="EJT97218.1"/>
    <property type="molecule type" value="Genomic_DNA"/>
</dbReference>
<keyword evidence="3" id="KW-1185">Reference proteome</keyword>
<evidence type="ECO:0000313" key="2">
    <source>
        <dbReference type="EMBL" id="EJT97218.1"/>
    </source>
</evidence>
<sequence>MDVRLQSLPTSESVGLPCSLSLHTQDLAYFDLAEACGIADRLASLPAYATGLGMEEATRDHKLEKRDCRFMNRRSDHEFGRRSSDPPSVSHDGCSTQHALIRNGIPAIQMTFP</sequence>
<reference evidence="2 3" key="1">
    <citation type="journal article" date="2012" name="Science">
        <title>The Paleozoic origin of enzymatic lignin decomposition reconstructed from 31 fungal genomes.</title>
        <authorList>
            <person name="Floudas D."/>
            <person name="Binder M."/>
            <person name="Riley R."/>
            <person name="Barry K."/>
            <person name="Blanchette R.A."/>
            <person name="Henrissat B."/>
            <person name="Martinez A.T."/>
            <person name="Otillar R."/>
            <person name="Spatafora J.W."/>
            <person name="Yadav J.S."/>
            <person name="Aerts A."/>
            <person name="Benoit I."/>
            <person name="Boyd A."/>
            <person name="Carlson A."/>
            <person name="Copeland A."/>
            <person name="Coutinho P.M."/>
            <person name="de Vries R.P."/>
            <person name="Ferreira P."/>
            <person name="Findley K."/>
            <person name="Foster B."/>
            <person name="Gaskell J."/>
            <person name="Glotzer D."/>
            <person name="Gorecki P."/>
            <person name="Heitman J."/>
            <person name="Hesse C."/>
            <person name="Hori C."/>
            <person name="Igarashi K."/>
            <person name="Jurgens J.A."/>
            <person name="Kallen N."/>
            <person name="Kersten P."/>
            <person name="Kohler A."/>
            <person name="Kuees U."/>
            <person name="Kumar T.K.A."/>
            <person name="Kuo A."/>
            <person name="LaButti K."/>
            <person name="Larrondo L.F."/>
            <person name="Lindquist E."/>
            <person name="Ling A."/>
            <person name="Lombard V."/>
            <person name="Lucas S."/>
            <person name="Lundell T."/>
            <person name="Martin R."/>
            <person name="McLaughlin D.J."/>
            <person name="Morgenstern I."/>
            <person name="Morin E."/>
            <person name="Murat C."/>
            <person name="Nagy L.G."/>
            <person name="Nolan M."/>
            <person name="Ohm R.A."/>
            <person name="Patyshakuliyeva A."/>
            <person name="Rokas A."/>
            <person name="Ruiz-Duenas F.J."/>
            <person name="Sabat G."/>
            <person name="Salamov A."/>
            <person name="Samejima M."/>
            <person name="Schmutz J."/>
            <person name="Slot J.C."/>
            <person name="St John F."/>
            <person name="Stenlid J."/>
            <person name="Sun H."/>
            <person name="Sun S."/>
            <person name="Syed K."/>
            <person name="Tsang A."/>
            <person name="Wiebenga A."/>
            <person name="Young D."/>
            <person name="Pisabarro A."/>
            <person name="Eastwood D.C."/>
            <person name="Martin F."/>
            <person name="Cullen D."/>
            <person name="Grigoriev I.V."/>
            <person name="Hibbett D.S."/>
        </authorList>
    </citation>
    <scope>NUCLEOTIDE SEQUENCE [LARGE SCALE GENOMIC DNA]</scope>
    <source>
        <strain evidence="2 3">DJM-731 SS1</strain>
    </source>
</reference>
<dbReference type="GeneID" id="63692087"/>
<protein>
    <submittedName>
        <fullName evidence="2">Uncharacterized protein</fullName>
    </submittedName>
</protein>
<gene>
    <name evidence="2" type="ORF">DACRYDRAFT_91827</name>
</gene>
<evidence type="ECO:0000313" key="3">
    <source>
        <dbReference type="Proteomes" id="UP000030653"/>
    </source>
</evidence>